<keyword evidence="8 12" id="KW-0457">Lysine biosynthesis</keyword>
<keyword evidence="6 12" id="KW-0028">Amino-acid biosynthesis</keyword>
<comment type="function">
    <text evidence="1 12">Catalyzes the condensation of (S)-aspartate-beta-semialdehyde [(S)-ASA] and pyruvate to 4-hydroxy-tetrahydrodipicolinate (HTPA).</text>
</comment>
<dbReference type="HAMAP" id="MF_00418">
    <property type="entry name" value="DapA"/>
    <property type="match status" value="1"/>
</dbReference>
<feature type="site" description="Part of a proton relay during catalysis" evidence="12">
    <location>
        <position position="126"/>
    </location>
</feature>
<feature type="active site" description="Schiff-base intermediate with substrate" evidence="12 14">
    <location>
        <position position="180"/>
    </location>
</feature>
<evidence type="ECO:0000313" key="16">
    <source>
        <dbReference type="EMBL" id="VVD84942.1"/>
    </source>
</evidence>
<dbReference type="PANTHER" id="PTHR12128:SF66">
    <property type="entry name" value="4-HYDROXY-2-OXOGLUTARATE ALDOLASE, MITOCHONDRIAL"/>
    <property type="match status" value="1"/>
</dbReference>
<keyword evidence="5 12" id="KW-0963">Cytoplasm</keyword>
<dbReference type="PROSITE" id="PS00666">
    <property type="entry name" value="DHDPS_2"/>
    <property type="match status" value="1"/>
</dbReference>
<comment type="catalytic activity">
    <reaction evidence="11 12">
        <text>L-aspartate 4-semialdehyde + pyruvate = (2S,4S)-4-hydroxy-2,3,4,5-tetrahydrodipicolinate + H2O + H(+)</text>
        <dbReference type="Rhea" id="RHEA:34171"/>
        <dbReference type="ChEBI" id="CHEBI:15361"/>
        <dbReference type="ChEBI" id="CHEBI:15377"/>
        <dbReference type="ChEBI" id="CHEBI:15378"/>
        <dbReference type="ChEBI" id="CHEBI:67139"/>
        <dbReference type="ChEBI" id="CHEBI:537519"/>
        <dbReference type="EC" id="4.3.3.7"/>
    </reaction>
</comment>
<evidence type="ECO:0000256" key="12">
    <source>
        <dbReference type="HAMAP-Rule" id="MF_00418"/>
    </source>
</evidence>
<dbReference type="OrthoDB" id="9782828at2"/>
<dbReference type="Gene3D" id="3.20.20.70">
    <property type="entry name" value="Aldolase class I"/>
    <property type="match status" value="1"/>
</dbReference>
<dbReference type="UniPathway" id="UPA00034">
    <property type="reaction ID" value="UER00017"/>
</dbReference>
<gene>
    <name evidence="12" type="primary">dapA</name>
    <name evidence="16" type="ORF">PCO31110_01304</name>
</gene>
<dbReference type="PRINTS" id="PR00146">
    <property type="entry name" value="DHPICSNTHASE"/>
</dbReference>
<name>A0A5E4TCC3_9BURK</name>
<dbReference type="InterPro" id="IPR005263">
    <property type="entry name" value="DapA"/>
</dbReference>
<reference evidence="16 17" key="1">
    <citation type="submission" date="2019-08" db="EMBL/GenBank/DDBJ databases">
        <authorList>
            <person name="Peeters C."/>
        </authorList>
    </citation>
    <scope>NUCLEOTIDE SEQUENCE [LARGE SCALE GENOMIC DNA]</scope>
    <source>
        <strain evidence="16 17">LMG 31110</strain>
    </source>
</reference>
<dbReference type="GO" id="GO:0009089">
    <property type="term" value="P:lysine biosynthetic process via diaminopimelate"/>
    <property type="evidence" value="ECO:0007669"/>
    <property type="project" value="UniProtKB-UniRule"/>
</dbReference>
<feature type="active site" description="Proton donor/acceptor" evidence="12 14">
    <location>
        <position position="152"/>
    </location>
</feature>
<dbReference type="SUPFAM" id="SSF51569">
    <property type="entry name" value="Aldolase"/>
    <property type="match status" value="1"/>
</dbReference>
<dbReference type="EC" id="4.3.3.7" evidence="4 12"/>
<dbReference type="GO" id="GO:0019877">
    <property type="term" value="P:diaminopimelate biosynthetic process"/>
    <property type="evidence" value="ECO:0007669"/>
    <property type="project" value="UniProtKB-UniRule"/>
</dbReference>
<evidence type="ECO:0000313" key="17">
    <source>
        <dbReference type="Proteomes" id="UP000337189"/>
    </source>
</evidence>
<dbReference type="GO" id="GO:0005737">
    <property type="term" value="C:cytoplasm"/>
    <property type="evidence" value="ECO:0007669"/>
    <property type="project" value="UniProtKB-SubCell"/>
</dbReference>
<dbReference type="InterPro" id="IPR020625">
    <property type="entry name" value="Schiff_base-form_aldolases_AS"/>
</dbReference>
<dbReference type="SMART" id="SM01130">
    <property type="entry name" value="DHDPS"/>
    <property type="match status" value="1"/>
</dbReference>
<evidence type="ECO:0000256" key="5">
    <source>
        <dbReference type="ARBA" id="ARBA00022490"/>
    </source>
</evidence>
<dbReference type="GO" id="GO:0008840">
    <property type="term" value="F:4-hydroxy-tetrahydrodipicolinate synthase activity"/>
    <property type="evidence" value="ECO:0007669"/>
    <property type="project" value="UniProtKB-UniRule"/>
</dbReference>
<evidence type="ECO:0000256" key="15">
    <source>
        <dbReference type="PIRSR" id="PIRSR001365-2"/>
    </source>
</evidence>
<evidence type="ECO:0000256" key="6">
    <source>
        <dbReference type="ARBA" id="ARBA00022605"/>
    </source>
</evidence>
<organism evidence="16 17">
    <name type="scientific">Pandoraea communis</name>
    <dbReference type="NCBI Taxonomy" id="2508297"/>
    <lineage>
        <taxon>Bacteria</taxon>
        <taxon>Pseudomonadati</taxon>
        <taxon>Pseudomonadota</taxon>
        <taxon>Betaproteobacteria</taxon>
        <taxon>Burkholderiales</taxon>
        <taxon>Burkholderiaceae</taxon>
        <taxon>Pandoraea</taxon>
    </lineage>
</organism>
<keyword evidence="7 12" id="KW-0220">Diaminopimelate biosynthesis</keyword>
<dbReference type="PANTHER" id="PTHR12128">
    <property type="entry name" value="DIHYDRODIPICOLINATE SYNTHASE"/>
    <property type="match status" value="1"/>
</dbReference>
<accession>A0A5E4TCC3</accession>
<keyword evidence="9 12" id="KW-0456">Lyase</keyword>
<dbReference type="EMBL" id="CABPSJ010000002">
    <property type="protein sequence ID" value="VVD84942.1"/>
    <property type="molecule type" value="Genomic_DNA"/>
</dbReference>
<dbReference type="Proteomes" id="UP000337189">
    <property type="component" value="Unassembled WGS sequence"/>
</dbReference>
<dbReference type="NCBIfam" id="TIGR00674">
    <property type="entry name" value="dapA"/>
    <property type="match status" value="1"/>
</dbReference>
<dbReference type="RefSeq" id="WP_150689954.1">
    <property type="nucleotide sequence ID" value="NZ_CABPSJ010000002.1"/>
</dbReference>
<evidence type="ECO:0000256" key="2">
    <source>
        <dbReference type="ARBA" id="ARBA00005120"/>
    </source>
</evidence>
<comment type="subcellular location">
    <subcellularLocation>
        <location evidence="12">Cytoplasm</location>
    </subcellularLocation>
</comment>
<evidence type="ECO:0000256" key="14">
    <source>
        <dbReference type="PIRSR" id="PIRSR001365-1"/>
    </source>
</evidence>
<evidence type="ECO:0000256" key="1">
    <source>
        <dbReference type="ARBA" id="ARBA00003294"/>
    </source>
</evidence>
<comment type="similarity">
    <text evidence="3 12 13">Belongs to the DapA family.</text>
</comment>
<evidence type="ECO:0000256" key="10">
    <source>
        <dbReference type="ARBA" id="ARBA00023270"/>
    </source>
</evidence>
<evidence type="ECO:0000256" key="11">
    <source>
        <dbReference type="ARBA" id="ARBA00047836"/>
    </source>
</evidence>
<evidence type="ECO:0000256" key="4">
    <source>
        <dbReference type="ARBA" id="ARBA00012086"/>
    </source>
</evidence>
<feature type="site" description="Part of a proton relay during catalysis" evidence="12">
    <location>
        <position position="64"/>
    </location>
</feature>
<dbReference type="InterPro" id="IPR013785">
    <property type="entry name" value="Aldolase_TIM"/>
</dbReference>
<dbReference type="Pfam" id="PF00701">
    <property type="entry name" value="DHDPS"/>
    <property type="match status" value="1"/>
</dbReference>
<feature type="binding site" evidence="12 15">
    <location>
        <position position="65"/>
    </location>
    <ligand>
        <name>pyruvate</name>
        <dbReference type="ChEBI" id="CHEBI:15361"/>
    </ligand>
</feature>
<keyword evidence="10 12" id="KW-0704">Schiff base</keyword>
<evidence type="ECO:0000256" key="9">
    <source>
        <dbReference type="ARBA" id="ARBA00023239"/>
    </source>
</evidence>
<feature type="binding site" evidence="12 15">
    <location>
        <position position="220"/>
    </location>
    <ligand>
        <name>pyruvate</name>
        <dbReference type="ChEBI" id="CHEBI:15361"/>
    </ligand>
</feature>
<evidence type="ECO:0000256" key="3">
    <source>
        <dbReference type="ARBA" id="ARBA00007592"/>
    </source>
</evidence>
<protein>
    <recommendedName>
        <fullName evidence="4 12">4-hydroxy-tetrahydrodipicolinate synthase</fullName>
        <shortName evidence="12">HTPA synthase</shortName>
        <ecNumber evidence="4 12">4.3.3.7</ecNumber>
    </recommendedName>
</protein>
<proteinExistence type="inferred from homology"/>
<comment type="caution">
    <text evidence="12">Was originally thought to be a dihydrodipicolinate synthase (DHDPS), catalyzing the condensation of (S)-aspartate-beta-semialdehyde [(S)-ASA] and pyruvate to dihydrodipicolinate (DHDP). However, it was shown in E.coli that the product of the enzymatic reaction is not dihydrodipicolinate but in fact (4S)-4-hydroxy-2,3,4,5-tetrahydro-(2S)-dipicolinic acid (HTPA), and that the consecutive dehydration reaction leading to DHDP is not spontaneous but catalyzed by DapB.</text>
</comment>
<dbReference type="AlphaFoldDB" id="A0A5E4TCC3"/>
<evidence type="ECO:0000256" key="13">
    <source>
        <dbReference type="PIRNR" id="PIRNR001365"/>
    </source>
</evidence>
<sequence length="317" mass="33332">MQVAQSQISSMASSGSPAFRGIWLPLVTPFLRNGADTPVDHAALRRLVAHYRRSGIAGFVICGTTGEAAALDHAEQLAVFDTVLTQAGDLPVIAGLAGNHLGHTLACMDAFNTLPLAGVLTPAPYYIRPSQAGLIDWFQTLADRSRAPLVLYDIPYRTGATLTLETLLTLAGHGNIRAIKDCGGNAYTTQALIADGRLSVLAGEDHQLLSTLAMGGHGAIIASSHCRPALFSTLYRAVQAQQLDVARSLFHALMPVVKLLFAEANPGPIKAWLAREGLLMDVLRAPMTSAPPALAQQLVEAIAAIDTAFGTQAANAA</sequence>
<evidence type="ECO:0000256" key="8">
    <source>
        <dbReference type="ARBA" id="ARBA00023154"/>
    </source>
</evidence>
<comment type="pathway">
    <text evidence="2 12">Amino-acid biosynthesis; L-lysine biosynthesis via DAP pathway; (S)-tetrahydrodipicolinate from L-aspartate: step 3/4.</text>
</comment>
<comment type="subunit">
    <text evidence="12">Homotetramer; dimer of dimers.</text>
</comment>
<dbReference type="InterPro" id="IPR002220">
    <property type="entry name" value="DapA-like"/>
</dbReference>
<evidence type="ECO:0000256" key="7">
    <source>
        <dbReference type="ARBA" id="ARBA00022915"/>
    </source>
</evidence>
<dbReference type="PIRSF" id="PIRSF001365">
    <property type="entry name" value="DHDPS"/>
    <property type="match status" value="1"/>
</dbReference>
<dbReference type="CDD" id="cd00950">
    <property type="entry name" value="DHDPS"/>
    <property type="match status" value="1"/>
</dbReference>